<dbReference type="AlphaFoldDB" id="A0A0R2D4C7"/>
<sequence>MNLTAELESLLYVAGDDGISLDQLDDLLTASRPSIKRALTAFKEQLNADKQRGLTLFQFGQQYKLVTKKQYATIVKHYFEAPLTTDLSQASLETLAIIAYQQPVTRITIDEIRGVQSGGALQRLLLRQLIEEKGRKNAPGRPILYGTSDFFMDYFGLTSLADLPPLTAPETASASEEQSGQDLLAQFEAHLKDKEEKS</sequence>
<name>A0A0R2D4C7_9LACO</name>
<evidence type="ECO:0000256" key="1">
    <source>
        <dbReference type="ARBA" id="ARBA00022490"/>
    </source>
</evidence>
<dbReference type="GO" id="GO:0051301">
    <property type="term" value="P:cell division"/>
    <property type="evidence" value="ECO:0007669"/>
    <property type="project" value="UniProtKB-KW"/>
</dbReference>
<dbReference type="GO" id="GO:0006260">
    <property type="term" value="P:DNA replication"/>
    <property type="evidence" value="ECO:0007669"/>
    <property type="project" value="UniProtKB-UniRule"/>
</dbReference>
<comment type="function">
    <text evidence="5">Participates in chromosomal partition during cell division. May act via the formation of a condensin-like complex containing Smc and ScpA that pull DNA away from mid-cell into both cell halves.</text>
</comment>
<accession>A0A0R2D4C7</accession>
<dbReference type="InterPro" id="IPR005234">
    <property type="entry name" value="ScpB_csome_segregation"/>
</dbReference>
<comment type="caution">
    <text evidence="6">The sequence shown here is derived from an EMBL/GenBank/DDBJ whole genome shotgun (WGS) entry which is preliminary data.</text>
</comment>
<protein>
    <recommendedName>
        <fullName evidence="5">Segregation and condensation protein B</fullName>
    </recommendedName>
</protein>
<evidence type="ECO:0000256" key="3">
    <source>
        <dbReference type="ARBA" id="ARBA00022829"/>
    </source>
</evidence>
<reference evidence="6 7" key="1">
    <citation type="journal article" date="2015" name="Genome Announc.">
        <title>Expanding the biotechnology potential of lactobacilli through comparative genomics of 213 strains and associated genera.</title>
        <authorList>
            <person name="Sun Z."/>
            <person name="Harris H.M."/>
            <person name="McCann A."/>
            <person name="Guo C."/>
            <person name="Argimon S."/>
            <person name="Zhang W."/>
            <person name="Yang X."/>
            <person name="Jeffery I.B."/>
            <person name="Cooney J.C."/>
            <person name="Kagawa T.F."/>
            <person name="Liu W."/>
            <person name="Song Y."/>
            <person name="Salvetti E."/>
            <person name="Wrobel A."/>
            <person name="Rasinkangas P."/>
            <person name="Parkhill J."/>
            <person name="Rea M.C."/>
            <person name="O'Sullivan O."/>
            <person name="Ritari J."/>
            <person name="Douillard F.P."/>
            <person name="Paul Ross R."/>
            <person name="Yang R."/>
            <person name="Briner A.E."/>
            <person name="Felis G.E."/>
            <person name="de Vos W.M."/>
            <person name="Barrangou R."/>
            <person name="Klaenhammer T.R."/>
            <person name="Caufield P.W."/>
            <person name="Cui Y."/>
            <person name="Zhang H."/>
            <person name="O'Toole P.W."/>
        </authorList>
    </citation>
    <scope>NUCLEOTIDE SEQUENCE [LARGE SCALE GENOMIC DNA]</scope>
    <source>
        <strain evidence="6 7">DSM 20253</strain>
    </source>
</reference>
<keyword evidence="4 5" id="KW-0131">Cell cycle</keyword>
<organism evidence="6 7">
    <name type="scientific">Loigolactobacillus rennini DSM 20253</name>
    <dbReference type="NCBI Taxonomy" id="1423796"/>
    <lineage>
        <taxon>Bacteria</taxon>
        <taxon>Bacillati</taxon>
        <taxon>Bacillota</taxon>
        <taxon>Bacilli</taxon>
        <taxon>Lactobacillales</taxon>
        <taxon>Lactobacillaceae</taxon>
        <taxon>Loigolactobacillus</taxon>
    </lineage>
</organism>
<keyword evidence="3 5" id="KW-0159">Chromosome partition</keyword>
<dbReference type="InterPro" id="IPR036390">
    <property type="entry name" value="WH_DNA-bd_sf"/>
</dbReference>
<keyword evidence="2 5" id="KW-0132">Cell division</keyword>
<evidence type="ECO:0000313" key="6">
    <source>
        <dbReference type="EMBL" id="KRM98904.1"/>
    </source>
</evidence>
<dbReference type="PANTHER" id="PTHR34298:SF2">
    <property type="entry name" value="SEGREGATION AND CONDENSATION PROTEIN B"/>
    <property type="match status" value="1"/>
</dbReference>
<comment type="similarity">
    <text evidence="5">Belongs to the ScpB family.</text>
</comment>
<dbReference type="HAMAP" id="MF_01804">
    <property type="entry name" value="ScpB"/>
    <property type="match status" value="1"/>
</dbReference>
<dbReference type="NCBIfam" id="TIGR00281">
    <property type="entry name" value="SMC-Scp complex subunit ScpB"/>
    <property type="match status" value="1"/>
</dbReference>
<dbReference type="PANTHER" id="PTHR34298">
    <property type="entry name" value="SEGREGATION AND CONDENSATION PROTEIN B"/>
    <property type="match status" value="1"/>
</dbReference>
<comment type="subunit">
    <text evidence="5">Homodimer. Homodimerization may be required to stabilize the binding of ScpA to the Smc head domains. Component of a cohesin-like complex composed of ScpA, ScpB and the Smc homodimer, in which ScpA and ScpB bind to the head domain of Smc. The presence of the three proteins is required for the association of the complex with DNA.</text>
</comment>
<evidence type="ECO:0000256" key="5">
    <source>
        <dbReference type="HAMAP-Rule" id="MF_01804"/>
    </source>
</evidence>
<dbReference type="PATRIC" id="fig|1423796.3.peg.767"/>
<dbReference type="Pfam" id="PF04079">
    <property type="entry name" value="SMC_ScpB"/>
    <property type="match status" value="1"/>
</dbReference>
<dbReference type="Proteomes" id="UP000051638">
    <property type="component" value="Unassembled WGS sequence"/>
</dbReference>
<dbReference type="EMBL" id="AYYI01000022">
    <property type="protein sequence ID" value="KRM98904.1"/>
    <property type="molecule type" value="Genomic_DNA"/>
</dbReference>
<keyword evidence="1 5" id="KW-0963">Cytoplasm</keyword>
<gene>
    <name evidence="5" type="primary">scpB</name>
    <name evidence="6" type="ORF">FC24_GL000750</name>
</gene>
<dbReference type="SUPFAM" id="SSF46785">
    <property type="entry name" value="Winged helix' DNA-binding domain"/>
    <property type="match status" value="2"/>
</dbReference>
<comment type="subcellular location">
    <subcellularLocation>
        <location evidence="5">Cytoplasm</location>
    </subcellularLocation>
    <text evidence="5">Associated with two foci at the outer edges of the nucleoid region in young cells, and at four foci within both cell halves in older cells.</text>
</comment>
<keyword evidence="7" id="KW-1185">Reference proteome</keyword>
<dbReference type="Gene3D" id="1.10.10.10">
    <property type="entry name" value="Winged helix-like DNA-binding domain superfamily/Winged helix DNA-binding domain"/>
    <property type="match status" value="2"/>
</dbReference>
<dbReference type="GO" id="GO:0051304">
    <property type="term" value="P:chromosome separation"/>
    <property type="evidence" value="ECO:0007669"/>
    <property type="project" value="InterPro"/>
</dbReference>
<evidence type="ECO:0000256" key="4">
    <source>
        <dbReference type="ARBA" id="ARBA00023306"/>
    </source>
</evidence>
<proteinExistence type="inferred from homology"/>
<dbReference type="GO" id="GO:0005737">
    <property type="term" value="C:cytoplasm"/>
    <property type="evidence" value="ECO:0007669"/>
    <property type="project" value="UniProtKB-SubCell"/>
</dbReference>
<evidence type="ECO:0000313" key="7">
    <source>
        <dbReference type="Proteomes" id="UP000051638"/>
    </source>
</evidence>
<dbReference type="InterPro" id="IPR036388">
    <property type="entry name" value="WH-like_DNA-bd_sf"/>
</dbReference>
<dbReference type="OrthoDB" id="9806226at2"/>
<evidence type="ECO:0000256" key="2">
    <source>
        <dbReference type="ARBA" id="ARBA00022618"/>
    </source>
</evidence>
<dbReference type="PIRSF" id="PIRSF019345">
    <property type="entry name" value="ScpB"/>
    <property type="match status" value="1"/>
</dbReference>
<dbReference type="STRING" id="1423796.FC24_GL000750"/>